<evidence type="ECO:0000256" key="1">
    <source>
        <dbReference type="SAM" id="Phobius"/>
    </source>
</evidence>
<reference evidence="2 3" key="1">
    <citation type="submission" date="2013-03" db="EMBL/GenBank/DDBJ databases">
        <title>The Genome Sequence of Enterococcus malodoratus ATCC_43197 (PacBio/Illumina hybrid assembly).</title>
        <authorList>
            <consortium name="The Broad Institute Genomics Platform"/>
            <consortium name="The Broad Institute Genome Sequencing Center for Infectious Disease"/>
            <person name="Earl A."/>
            <person name="Russ C."/>
            <person name="Gilmore M."/>
            <person name="Surin D."/>
            <person name="Walker B."/>
            <person name="Young S."/>
            <person name="Zeng Q."/>
            <person name="Gargeya S."/>
            <person name="Fitzgerald M."/>
            <person name="Haas B."/>
            <person name="Abouelleil A."/>
            <person name="Allen A.W."/>
            <person name="Alvarado L."/>
            <person name="Arachchi H.M."/>
            <person name="Berlin A.M."/>
            <person name="Chapman S.B."/>
            <person name="Gainer-Dewar J."/>
            <person name="Goldberg J."/>
            <person name="Griggs A."/>
            <person name="Gujja S."/>
            <person name="Hansen M."/>
            <person name="Howarth C."/>
            <person name="Imamovic A."/>
            <person name="Ireland A."/>
            <person name="Larimer J."/>
            <person name="McCowan C."/>
            <person name="Murphy C."/>
            <person name="Pearson M."/>
            <person name="Poon T.W."/>
            <person name="Priest M."/>
            <person name="Roberts A."/>
            <person name="Saif S."/>
            <person name="Shea T."/>
            <person name="Sisk P."/>
            <person name="Sykes S."/>
            <person name="Wortman J."/>
            <person name="Nusbaum C."/>
            <person name="Birren B."/>
        </authorList>
    </citation>
    <scope>NUCLEOTIDE SEQUENCE [LARGE SCALE GENOMIC DNA]</scope>
    <source>
        <strain evidence="2 3">ATCC 43197</strain>
    </source>
</reference>
<proteinExistence type="predicted"/>
<dbReference type="EMBL" id="ASWA01000003">
    <property type="protein sequence ID" value="EOT66589.1"/>
    <property type="molecule type" value="Genomic_DNA"/>
</dbReference>
<dbReference type="Proteomes" id="UP000014148">
    <property type="component" value="Unassembled WGS sequence"/>
</dbReference>
<feature type="transmembrane region" description="Helical" evidence="1">
    <location>
        <begin position="6"/>
        <end position="26"/>
    </location>
</feature>
<accession>A0ABN0LMA4</accession>
<feature type="transmembrane region" description="Helical" evidence="1">
    <location>
        <begin position="82"/>
        <end position="99"/>
    </location>
</feature>
<keyword evidence="1" id="KW-0472">Membrane</keyword>
<organism evidence="2 3">
    <name type="scientific">Enterococcus malodoratus ATCC 43197</name>
    <dbReference type="NCBI Taxonomy" id="1158601"/>
    <lineage>
        <taxon>Bacteria</taxon>
        <taxon>Bacillati</taxon>
        <taxon>Bacillota</taxon>
        <taxon>Bacilli</taxon>
        <taxon>Lactobacillales</taxon>
        <taxon>Enterococcaceae</taxon>
        <taxon>Enterococcus</taxon>
    </lineage>
</organism>
<evidence type="ECO:0000313" key="2">
    <source>
        <dbReference type="EMBL" id="EOT66589.1"/>
    </source>
</evidence>
<sequence length="100" mass="11717">MPYTILLVSVTFIYFNLFLSLSLNELPKVELASLFVFKYLFFKNRKIGFILMPYTILLVSVTFIYFNLFLSLSLNELPKVELASLFVLIYLFSLSFVIHL</sequence>
<gene>
    <name evidence="2" type="ORF">I585_02110</name>
</gene>
<keyword evidence="1" id="KW-1133">Transmembrane helix</keyword>
<keyword evidence="3" id="KW-1185">Reference proteome</keyword>
<name>A0ABN0LMA4_9ENTE</name>
<protein>
    <submittedName>
        <fullName evidence="2">Uncharacterized protein</fullName>
    </submittedName>
</protein>
<comment type="caution">
    <text evidence="2">The sequence shown here is derived from an EMBL/GenBank/DDBJ whole genome shotgun (WGS) entry which is preliminary data.</text>
</comment>
<feature type="transmembrane region" description="Helical" evidence="1">
    <location>
        <begin position="47"/>
        <end position="70"/>
    </location>
</feature>
<keyword evidence="1" id="KW-0812">Transmembrane</keyword>
<evidence type="ECO:0000313" key="3">
    <source>
        <dbReference type="Proteomes" id="UP000014148"/>
    </source>
</evidence>